<reference evidence="2" key="1">
    <citation type="submission" date="2013-12" db="EMBL/GenBank/DDBJ databases">
        <title>The Genome Sequence of Aphanomyces invadans NJM9701.</title>
        <authorList>
            <consortium name="The Broad Institute Genomics Platform"/>
            <person name="Russ C."/>
            <person name="Tyler B."/>
            <person name="van West P."/>
            <person name="Dieguez-Uribeondo J."/>
            <person name="Young S.K."/>
            <person name="Zeng Q."/>
            <person name="Gargeya S."/>
            <person name="Fitzgerald M."/>
            <person name="Abouelleil A."/>
            <person name="Alvarado L."/>
            <person name="Chapman S.B."/>
            <person name="Gainer-Dewar J."/>
            <person name="Goldberg J."/>
            <person name="Griggs A."/>
            <person name="Gujja S."/>
            <person name="Hansen M."/>
            <person name="Howarth C."/>
            <person name="Imamovic A."/>
            <person name="Ireland A."/>
            <person name="Larimer J."/>
            <person name="McCowan C."/>
            <person name="Murphy C."/>
            <person name="Pearson M."/>
            <person name="Poon T.W."/>
            <person name="Priest M."/>
            <person name="Roberts A."/>
            <person name="Saif S."/>
            <person name="Shea T."/>
            <person name="Sykes S."/>
            <person name="Wortman J."/>
            <person name="Nusbaum C."/>
            <person name="Birren B."/>
        </authorList>
    </citation>
    <scope>NUCLEOTIDE SEQUENCE [LARGE SCALE GENOMIC DNA]</scope>
    <source>
        <strain evidence="2">NJM9701</strain>
    </source>
</reference>
<feature type="compositionally biased region" description="Basic and acidic residues" evidence="1">
    <location>
        <begin position="202"/>
        <end position="214"/>
    </location>
</feature>
<evidence type="ECO:0000256" key="1">
    <source>
        <dbReference type="SAM" id="MobiDB-lite"/>
    </source>
</evidence>
<sequence length="304" mass="32820">MAAPVEATATDDDAYADLYEKFTYLQQQTNRLAAAYTLAIQDLEVLNGDNKILKDKLVQIRVRRRNLAAKAEATMCSNMTSKALFCRRNRRVLRKQFPLVTREQLSAIVDDEYESLPNEAAEQWQREFKTYVPKPPPKGLKEEVVPRSSGAALPSSSLSTADITTPVKKAPAKPRRKPAKAAASGVPTEDVPKPKRATSKKKATEKAPAGERKPSAKKQRTSPPKAAPGARVAKRSTPTKSKGKAAPKDVLSVPMKKDGASVTGADDDDSSDSSNTNSSGNSSMPPSDDDSDDNLMHLPTGAFG</sequence>
<dbReference type="VEuPathDB" id="FungiDB:H310_06212"/>
<dbReference type="eggNOG" id="ENOG502SEYY">
    <property type="taxonomic scope" value="Eukaryota"/>
</dbReference>
<dbReference type="OrthoDB" id="79484at2759"/>
<proteinExistence type="predicted"/>
<feature type="compositionally biased region" description="Low complexity" evidence="1">
    <location>
        <begin position="272"/>
        <end position="286"/>
    </location>
</feature>
<dbReference type="AlphaFoldDB" id="A0A024U5R0"/>
<dbReference type="GeneID" id="20083262"/>
<feature type="compositionally biased region" description="Basic residues" evidence="1">
    <location>
        <begin position="170"/>
        <end position="179"/>
    </location>
</feature>
<evidence type="ECO:0000313" key="2">
    <source>
        <dbReference type="EMBL" id="ETW01560.1"/>
    </source>
</evidence>
<dbReference type="STRING" id="157072.A0A024U5R0"/>
<feature type="compositionally biased region" description="Low complexity" evidence="1">
    <location>
        <begin position="148"/>
        <end position="159"/>
    </location>
</feature>
<dbReference type="RefSeq" id="XP_008869408.1">
    <property type="nucleotide sequence ID" value="XM_008871186.1"/>
</dbReference>
<protein>
    <submittedName>
        <fullName evidence="2">Uncharacterized protein</fullName>
    </submittedName>
</protein>
<gene>
    <name evidence="2" type="ORF">H310_06212</name>
</gene>
<feature type="region of interest" description="Disordered" evidence="1">
    <location>
        <begin position="130"/>
        <end position="304"/>
    </location>
</feature>
<accession>A0A024U5R0</accession>
<organism evidence="2">
    <name type="scientific">Aphanomyces invadans</name>
    <dbReference type="NCBI Taxonomy" id="157072"/>
    <lineage>
        <taxon>Eukaryota</taxon>
        <taxon>Sar</taxon>
        <taxon>Stramenopiles</taxon>
        <taxon>Oomycota</taxon>
        <taxon>Saprolegniomycetes</taxon>
        <taxon>Saprolegniales</taxon>
        <taxon>Verrucalvaceae</taxon>
        <taxon>Aphanomyces</taxon>
    </lineage>
</organism>
<name>A0A024U5R0_9STRA</name>
<dbReference type="EMBL" id="KI913962">
    <property type="protein sequence ID" value="ETW01560.1"/>
    <property type="molecule type" value="Genomic_DNA"/>
</dbReference>